<feature type="domain" description="YdbS-like PH" evidence="2">
    <location>
        <begin position="72"/>
        <end position="148"/>
    </location>
</feature>
<dbReference type="EMBL" id="JAHZIJ010000020">
    <property type="protein sequence ID" value="MBW7477122.1"/>
    <property type="molecule type" value="Genomic_DNA"/>
</dbReference>
<feature type="transmembrane region" description="Helical" evidence="1">
    <location>
        <begin position="21"/>
        <end position="40"/>
    </location>
</feature>
<organism evidence="3 4">
    <name type="scientific">Paenibacillus oenotherae</name>
    <dbReference type="NCBI Taxonomy" id="1435645"/>
    <lineage>
        <taxon>Bacteria</taxon>
        <taxon>Bacillati</taxon>
        <taxon>Bacillota</taxon>
        <taxon>Bacilli</taxon>
        <taxon>Bacillales</taxon>
        <taxon>Paenibacillaceae</taxon>
        <taxon>Paenibacillus</taxon>
    </lineage>
</organism>
<reference evidence="3 4" key="1">
    <citation type="submission" date="2021-07" db="EMBL/GenBank/DDBJ databases">
        <title>Paenibacillus radiodurans sp. nov., isolated from the southeastern edge of Tengger Desert.</title>
        <authorList>
            <person name="Zhang G."/>
        </authorList>
    </citation>
    <scope>NUCLEOTIDE SEQUENCE [LARGE SCALE GENOMIC DNA]</scope>
    <source>
        <strain evidence="3 4">DT7-4</strain>
    </source>
</reference>
<keyword evidence="1" id="KW-0812">Transmembrane</keyword>
<dbReference type="Pfam" id="PF03703">
    <property type="entry name" value="bPH_2"/>
    <property type="match status" value="1"/>
</dbReference>
<evidence type="ECO:0000259" key="2">
    <source>
        <dbReference type="Pfam" id="PF03703"/>
    </source>
</evidence>
<feature type="transmembrane region" description="Helical" evidence="1">
    <location>
        <begin position="46"/>
        <end position="67"/>
    </location>
</feature>
<dbReference type="RefSeq" id="WP_219874370.1">
    <property type="nucleotide sequence ID" value="NZ_JAHZIJ010000020.1"/>
</dbReference>
<dbReference type="Proteomes" id="UP000812277">
    <property type="component" value="Unassembled WGS sequence"/>
</dbReference>
<keyword evidence="4" id="KW-1185">Reference proteome</keyword>
<protein>
    <submittedName>
        <fullName evidence="3">PH domain-containing protein</fullName>
    </submittedName>
</protein>
<gene>
    <name evidence="3" type="ORF">K0T92_20610</name>
</gene>
<sequence length="159" mass="18287">MYNEPQKQIDAKALKAWQLSGCVSAAVNLIIVVTLLVLSLRFHWPIWIFLTVLLLAVCESIVEIVIWPRLKYRQWRYDINEDGIELKHGIIFRKRTSIPMVRIQHVDKKQGPILRRYDLATVTFSTAAGSHEIPALTDEAADDARRQIARLARISNEEV</sequence>
<accession>A0ABS7DB23</accession>
<evidence type="ECO:0000313" key="3">
    <source>
        <dbReference type="EMBL" id="MBW7477122.1"/>
    </source>
</evidence>
<comment type="caution">
    <text evidence="3">The sequence shown here is derived from an EMBL/GenBank/DDBJ whole genome shotgun (WGS) entry which is preliminary data.</text>
</comment>
<dbReference type="PANTHER" id="PTHR34473:SF2">
    <property type="entry name" value="UPF0699 TRANSMEMBRANE PROTEIN YDBT"/>
    <property type="match status" value="1"/>
</dbReference>
<evidence type="ECO:0000313" key="4">
    <source>
        <dbReference type="Proteomes" id="UP000812277"/>
    </source>
</evidence>
<keyword evidence="1" id="KW-0472">Membrane</keyword>
<proteinExistence type="predicted"/>
<evidence type="ECO:0000256" key="1">
    <source>
        <dbReference type="SAM" id="Phobius"/>
    </source>
</evidence>
<keyword evidence="1" id="KW-1133">Transmembrane helix</keyword>
<name>A0ABS7DB23_9BACL</name>
<dbReference type="InterPro" id="IPR005182">
    <property type="entry name" value="YdbS-like_PH"/>
</dbReference>
<dbReference type="PANTHER" id="PTHR34473">
    <property type="entry name" value="UPF0699 TRANSMEMBRANE PROTEIN YDBS"/>
    <property type="match status" value="1"/>
</dbReference>